<proteinExistence type="predicted"/>
<accession>A0A4Y7KQ40</accession>
<gene>
    <name evidence="1" type="ORF">C5167_050970</name>
</gene>
<protein>
    <submittedName>
        <fullName evidence="1">Uncharacterized protein</fullName>
    </submittedName>
</protein>
<sequence>MKSRISRLTGFLLEVPSSVIPNTSHTSFHRHKRSGHLSHAILPKLQFKGLIKLS</sequence>
<evidence type="ECO:0000313" key="2">
    <source>
        <dbReference type="Proteomes" id="UP000316621"/>
    </source>
</evidence>
<evidence type="ECO:0000313" key="1">
    <source>
        <dbReference type="EMBL" id="RZC75484.1"/>
    </source>
</evidence>
<name>A0A4Y7KQ40_PAPSO</name>
<dbReference type="Gramene" id="RZC75484">
    <property type="protein sequence ID" value="RZC75484"/>
    <property type="gene ID" value="C5167_050970"/>
</dbReference>
<organism evidence="1 2">
    <name type="scientific">Papaver somniferum</name>
    <name type="common">Opium poppy</name>
    <dbReference type="NCBI Taxonomy" id="3469"/>
    <lineage>
        <taxon>Eukaryota</taxon>
        <taxon>Viridiplantae</taxon>
        <taxon>Streptophyta</taxon>
        <taxon>Embryophyta</taxon>
        <taxon>Tracheophyta</taxon>
        <taxon>Spermatophyta</taxon>
        <taxon>Magnoliopsida</taxon>
        <taxon>Ranunculales</taxon>
        <taxon>Papaveraceae</taxon>
        <taxon>Papaveroideae</taxon>
        <taxon>Papaver</taxon>
    </lineage>
</organism>
<reference evidence="1 2" key="1">
    <citation type="journal article" date="2018" name="Science">
        <title>The opium poppy genome and morphinan production.</title>
        <authorList>
            <person name="Guo L."/>
            <person name="Winzer T."/>
            <person name="Yang X."/>
            <person name="Li Y."/>
            <person name="Ning Z."/>
            <person name="He Z."/>
            <person name="Teodor R."/>
            <person name="Lu Y."/>
            <person name="Bowser T.A."/>
            <person name="Graham I.A."/>
            <person name="Ye K."/>
        </authorList>
    </citation>
    <scope>NUCLEOTIDE SEQUENCE [LARGE SCALE GENOMIC DNA]</scope>
    <source>
        <strain evidence="2">cv. HN1</strain>
        <tissue evidence="1">Leaves</tissue>
    </source>
</reference>
<dbReference type="Proteomes" id="UP000316621">
    <property type="component" value="Chromosome 8"/>
</dbReference>
<dbReference type="AlphaFoldDB" id="A0A4Y7KQ40"/>
<feature type="non-terminal residue" evidence="1">
    <location>
        <position position="54"/>
    </location>
</feature>
<keyword evidence="2" id="KW-1185">Reference proteome</keyword>
<dbReference type="EMBL" id="CM010722">
    <property type="protein sequence ID" value="RZC75484.1"/>
    <property type="molecule type" value="Genomic_DNA"/>
</dbReference>